<protein>
    <recommendedName>
        <fullName evidence="3">Big-1 domain-containing protein</fullName>
    </recommendedName>
</protein>
<organism evidence="1 2">
    <name type="scientific">Candidatus Collierbacteria bacterium RIFOXYD1_FULL_40_9</name>
    <dbReference type="NCBI Taxonomy" id="1817731"/>
    <lineage>
        <taxon>Bacteria</taxon>
        <taxon>Candidatus Collieribacteriota</taxon>
    </lineage>
</organism>
<dbReference type="EMBL" id="MFAQ01000001">
    <property type="protein sequence ID" value="OGD84181.1"/>
    <property type="molecule type" value="Genomic_DNA"/>
</dbReference>
<proteinExistence type="predicted"/>
<gene>
    <name evidence="1" type="ORF">A2572_03470</name>
</gene>
<reference evidence="1 2" key="1">
    <citation type="journal article" date="2016" name="Nat. Commun.">
        <title>Thousands of microbial genomes shed light on interconnected biogeochemical processes in an aquifer system.</title>
        <authorList>
            <person name="Anantharaman K."/>
            <person name="Brown C.T."/>
            <person name="Hug L.A."/>
            <person name="Sharon I."/>
            <person name="Castelle C.J."/>
            <person name="Probst A.J."/>
            <person name="Thomas B.C."/>
            <person name="Singh A."/>
            <person name="Wilkins M.J."/>
            <person name="Karaoz U."/>
            <person name="Brodie E.L."/>
            <person name="Williams K.H."/>
            <person name="Hubbard S.S."/>
            <person name="Banfield J.F."/>
        </authorList>
    </citation>
    <scope>NUCLEOTIDE SEQUENCE [LARGE SCALE GENOMIC DNA]</scope>
</reference>
<evidence type="ECO:0000313" key="2">
    <source>
        <dbReference type="Proteomes" id="UP000179237"/>
    </source>
</evidence>
<dbReference type="Proteomes" id="UP000179237">
    <property type="component" value="Unassembled WGS sequence"/>
</dbReference>
<dbReference type="AlphaFoldDB" id="A0A1F5FX50"/>
<comment type="caution">
    <text evidence="1">The sequence shown here is derived from an EMBL/GenBank/DDBJ whole genome shotgun (WGS) entry which is preliminary data.</text>
</comment>
<accession>A0A1F5FX50</accession>
<evidence type="ECO:0000313" key="1">
    <source>
        <dbReference type="EMBL" id="OGD84181.1"/>
    </source>
</evidence>
<evidence type="ECO:0008006" key="3">
    <source>
        <dbReference type="Google" id="ProtNLM"/>
    </source>
</evidence>
<dbReference type="Gene3D" id="2.60.40.1120">
    <property type="entry name" value="Carboxypeptidase-like, regulatory domain"/>
    <property type="match status" value="1"/>
</dbReference>
<name>A0A1F5FX50_9BACT</name>
<sequence length="620" mass="63758">MAAPTYTTDLSNINTAENTGTWSEFSTYTIGGTPVTNETDYFIQGTQCTSATMTKSGLGSIAVDNGSGVTVPTDGAILVWQYFSAPNSLAAETAGGFRILIGADITNFNGWIVGGSDFSPNPYGGWNNVAVNPTVTADYTAGTGNGGTYRWIASGINATGAISKGNPHGVDAIRYGRCEARFSDGESGNPATFTGYATTNDSVTNRYGLIQAIAGGFKVKGLIIFGYSTAVYFSDSNKTILIDNTKKVTANFNTFEVRQSGSTIILSAVNITALGTVSLGRWVTTDNATQTITSCTFTSMGTFGYASNSTITTSTYRTCGLITQNSATFTGCTFASSTSSASILSNNPGLISGCSFTSDGSNHALEISTAGTYAFNSNNFTGYATIDGSTGNEVIYNNSGGAVTLNVSTSGTGTISVRNGASASTTVNNTVTVTITVKDQVGDVIPGVQVAIFQDNSARTVVLASTTTNASGQVSTSVAANLGAIIIRARQSTETASFLTSESTSNGIESSTEQINFSSNHNFQTGDAVTYSRNGGSIDIGPEPGTFYINAVDADTVMLYDTAANAISGGATGKQALTASGAETHKLDPIRYISSSATGTIGSTAFTAQITMLTDTIATG</sequence>